<proteinExistence type="predicted"/>
<accession>A0A5D9CAI5</accession>
<name>A0A5D9CAI5_9SPHN</name>
<gene>
    <name evidence="1" type="ORF">FYJ91_01195</name>
</gene>
<dbReference type="Proteomes" id="UP000322077">
    <property type="component" value="Unassembled WGS sequence"/>
</dbReference>
<reference evidence="1 2" key="1">
    <citation type="submission" date="2019-08" db="EMBL/GenBank/DDBJ databases">
        <authorList>
            <person name="Wang G."/>
            <person name="Xu Z."/>
        </authorList>
    </citation>
    <scope>NUCLEOTIDE SEQUENCE [LARGE SCALE GENOMIC DNA]</scope>
    <source>
        <strain evidence="1 2">ZX</strain>
    </source>
</reference>
<evidence type="ECO:0000313" key="1">
    <source>
        <dbReference type="EMBL" id="TZG28794.1"/>
    </source>
</evidence>
<dbReference type="RefSeq" id="WP_149520459.1">
    <property type="nucleotide sequence ID" value="NZ_VTOU01000001.1"/>
</dbReference>
<dbReference type="AlphaFoldDB" id="A0A5D9CAI5"/>
<keyword evidence="2" id="KW-1185">Reference proteome</keyword>
<evidence type="ECO:0000313" key="2">
    <source>
        <dbReference type="Proteomes" id="UP000322077"/>
    </source>
</evidence>
<dbReference type="InterPro" id="IPR046788">
    <property type="entry name" value="Methyltransf_35"/>
</dbReference>
<dbReference type="Pfam" id="PF20553">
    <property type="entry name" value="Methyltransf_35"/>
    <property type="match status" value="1"/>
</dbReference>
<organism evidence="1 2">
    <name type="scientific">Sphingomonas montanisoli</name>
    <dbReference type="NCBI Taxonomy" id="2606412"/>
    <lineage>
        <taxon>Bacteria</taxon>
        <taxon>Pseudomonadati</taxon>
        <taxon>Pseudomonadota</taxon>
        <taxon>Alphaproteobacteria</taxon>
        <taxon>Sphingomonadales</taxon>
        <taxon>Sphingomonadaceae</taxon>
        <taxon>Sphingomonas</taxon>
    </lineage>
</organism>
<protein>
    <submittedName>
        <fullName evidence="1">Uncharacterized protein</fullName>
    </submittedName>
</protein>
<dbReference type="EMBL" id="VTOU01000001">
    <property type="protein sequence ID" value="TZG28794.1"/>
    <property type="molecule type" value="Genomic_DNA"/>
</dbReference>
<comment type="caution">
    <text evidence="1">The sequence shown here is derived from an EMBL/GenBank/DDBJ whole genome shotgun (WGS) entry which is preliminary data.</text>
</comment>
<sequence>MGAGSSLPYRLRPNKAVDRELFLSMLMRLAPALSLEKHHYIGLGGPFLEDFRLVHARLGVARMTCIETEEEVHKRQLFNRPIASIECIHETLENYLDGHDFECPAIVWLDYTEPKAITEQIERFARTIGMVPMGSILRITLNANPESLGKPLPNDISVEVGDAASGDRALKPTVQEWRLARFKERVGQLFPSGLSPEGMTHKTYGSSILRVVKLAVEKEALNFRDRQVVWSLATHYKDGQAMVTAALVVCPADDNSIRDILDGWEFRSTPDAPHRLDMPALSTLERLTMESDDDARAKLAFSLPKSDMGEDPIDVFKKFYRIYPHFSRVEL</sequence>